<evidence type="ECO:0000313" key="4">
    <source>
        <dbReference type="Proteomes" id="UP001177023"/>
    </source>
</evidence>
<dbReference type="Gene3D" id="1.20.1070.10">
    <property type="entry name" value="Rhodopsin 7-helix transmembrane proteins"/>
    <property type="match status" value="1"/>
</dbReference>
<dbReference type="PANTHER" id="PTHR22718:SF25">
    <property type="entry name" value="G-PROTEIN COUPLED RECEPTORS FAMILY 1 PROFILE DOMAIN-CONTAINING PROTEIN"/>
    <property type="match status" value="1"/>
</dbReference>
<keyword evidence="1" id="KW-1133">Transmembrane helix</keyword>
<feature type="domain" description="7TM GPCR serpentine receptor class x (Srx)" evidence="2">
    <location>
        <begin position="18"/>
        <end position="230"/>
    </location>
</feature>
<feature type="transmembrane region" description="Helical" evidence="1">
    <location>
        <begin position="190"/>
        <end position="209"/>
    </location>
</feature>
<feature type="transmembrane region" description="Helical" evidence="1">
    <location>
        <begin position="134"/>
        <end position="155"/>
    </location>
</feature>
<accession>A0AA36CZE6</accession>
<feature type="non-terminal residue" evidence="3">
    <location>
        <position position="267"/>
    </location>
</feature>
<sequence length="267" mass="30608">MDSSTESACRIAAAVLNICISVAAMFLNVLNLVVFIQNHKYYRNYPIYVIAGPLTICQIINCTIQLYIAVPITIANREVFAEPDVFTTVARVLYWCEFIAYKGTLVFVILMSLNRAAIFFVPRAERVLFHGRGLRTMLLASSCYILVESVLLQTFGCAKRFSSDAFYFYWDCADGTFSATVLQINMAESYAHPAFVLFINMCTVFFLFTKRNRRSSIRKNKSELRMLMQMRADMFATLQCRQIDEKQSVFNVSVVAYSREWKKRTSA</sequence>
<comment type="caution">
    <text evidence="3">The sequence shown here is derived from an EMBL/GenBank/DDBJ whole genome shotgun (WGS) entry which is preliminary data.</text>
</comment>
<proteinExistence type="predicted"/>
<evidence type="ECO:0000313" key="3">
    <source>
        <dbReference type="EMBL" id="CAJ0577041.1"/>
    </source>
</evidence>
<gene>
    <name evidence="3" type="ORF">MSPICULIGERA_LOCUS15320</name>
</gene>
<protein>
    <recommendedName>
        <fullName evidence="2">7TM GPCR serpentine receptor class x (Srx) domain-containing protein</fullName>
    </recommendedName>
</protein>
<keyword evidence="4" id="KW-1185">Reference proteome</keyword>
<feature type="transmembrane region" description="Helical" evidence="1">
    <location>
        <begin position="92"/>
        <end position="113"/>
    </location>
</feature>
<dbReference type="EMBL" id="CATQJA010002648">
    <property type="protein sequence ID" value="CAJ0577041.1"/>
    <property type="molecule type" value="Genomic_DNA"/>
</dbReference>
<dbReference type="InterPro" id="IPR019430">
    <property type="entry name" value="7TM_GPCR_serpentine_rcpt_Srx"/>
</dbReference>
<evidence type="ECO:0000259" key="2">
    <source>
        <dbReference type="Pfam" id="PF10328"/>
    </source>
</evidence>
<dbReference type="PANTHER" id="PTHR22718">
    <property type="entry name" value="SERPENTINE RECEPTOR, CLASS X"/>
    <property type="match status" value="1"/>
</dbReference>
<dbReference type="Pfam" id="PF10328">
    <property type="entry name" value="7TM_GPCR_Srx"/>
    <property type="match status" value="1"/>
</dbReference>
<name>A0AA36CZE6_9BILA</name>
<dbReference type="AlphaFoldDB" id="A0AA36CZE6"/>
<organism evidence="3 4">
    <name type="scientific">Mesorhabditis spiculigera</name>
    <dbReference type="NCBI Taxonomy" id="96644"/>
    <lineage>
        <taxon>Eukaryota</taxon>
        <taxon>Metazoa</taxon>
        <taxon>Ecdysozoa</taxon>
        <taxon>Nematoda</taxon>
        <taxon>Chromadorea</taxon>
        <taxon>Rhabditida</taxon>
        <taxon>Rhabditina</taxon>
        <taxon>Rhabditomorpha</taxon>
        <taxon>Rhabditoidea</taxon>
        <taxon>Rhabditidae</taxon>
        <taxon>Mesorhabditinae</taxon>
        <taxon>Mesorhabditis</taxon>
    </lineage>
</organism>
<feature type="transmembrane region" description="Helical" evidence="1">
    <location>
        <begin position="47"/>
        <end position="72"/>
    </location>
</feature>
<feature type="transmembrane region" description="Helical" evidence="1">
    <location>
        <begin position="12"/>
        <end position="35"/>
    </location>
</feature>
<keyword evidence="1" id="KW-0812">Transmembrane</keyword>
<keyword evidence="1" id="KW-0472">Membrane</keyword>
<evidence type="ECO:0000256" key="1">
    <source>
        <dbReference type="SAM" id="Phobius"/>
    </source>
</evidence>
<reference evidence="3" key="1">
    <citation type="submission" date="2023-06" db="EMBL/GenBank/DDBJ databases">
        <authorList>
            <person name="Delattre M."/>
        </authorList>
    </citation>
    <scope>NUCLEOTIDE SEQUENCE</scope>
    <source>
        <strain evidence="3">AF72</strain>
    </source>
</reference>
<dbReference type="Proteomes" id="UP001177023">
    <property type="component" value="Unassembled WGS sequence"/>
</dbReference>